<proteinExistence type="predicted"/>
<protein>
    <submittedName>
        <fullName evidence="1">GIY-YIG nuclease family protein</fullName>
    </submittedName>
</protein>
<keyword evidence="2" id="KW-1185">Reference proteome</keyword>
<name>A0ABY4SWS3_9GAMM</name>
<evidence type="ECO:0000313" key="2">
    <source>
        <dbReference type="Proteomes" id="UP001056681"/>
    </source>
</evidence>
<gene>
    <name evidence="1" type="ORF">IM816_10905</name>
</gene>
<evidence type="ECO:0000313" key="1">
    <source>
        <dbReference type="EMBL" id="URL57164.1"/>
    </source>
</evidence>
<accession>A0ABY4SWS3</accession>
<sequence length="214" mass="24530">MSDDTPYPRFASRGRAFVYVLPCQDEDLLKLGFSRDPFTRFSTLHRRFYTFFDLDRGLLVDTDRVVTARRIERTLIEAFRADRAMAPLVVPTAAGGHTEWYRGAYDRVHLLLNELAGVDGFPLHEGLRPWLRSHLMARADLLHDWSLRIVETLDWARHNAPDDPGAARLTRALLDTWTLFEAAGLDIRSLVPGSVSQWYDHGDHRRLFGRSGLA</sequence>
<dbReference type="RefSeq" id="WP_250338103.1">
    <property type="nucleotide sequence ID" value="NZ_CP063231.1"/>
</dbReference>
<dbReference type="EMBL" id="CP063231">
    <property type="protein sequence ID" value="URL57164.1"/>
    <property type="molecule type" value="Genomic_DNA"/>
</dbReference>
<reference evidence="1" key="1">
    <citation type="submission" date="2020-10" db="EMBL/GenBank/DDBJ databases">
        <title>Whole-genome sequence of Luteibacter sp. EIF3.</title>
        <authorList>
            <person name="Friedrich I."/>
            <person name="Hertel R."/>
            <person name="Daniel R."/>
        </authorList>
    </citation>
    <scope>NUCLEOTIDE SEQUENCE</scope>
    <source>
        <strain evidence="1">EIF3</strain>
    </source>
</reference>
<dbReference type="Proteomes" id="UP001056681">
    <property type="component" value="Chromosome"/>
</dbReference>
<organism evidence="1 2">
    <name type="scientific">Luteibacter flocculans</name>
    <dbReference type="NCBI Taxonomy" id="2780091"/>
    <lineage>
        <taxon>Bacteria</taxon>
        <taxon>Pseudomonadati</taxon>
        <taxon>Pseudomonadota</taxon>
        <taxon>Gammaproteobacteria</taxon>
        <taxon>Lysobacterales</taxon>
        <taxon>Rhodanobacteraceae</taxon>
        <taxon>Luteibacter</taxon>
    </lineage>
</organism>